<dbReference type="EMBL" id="CP136920">
    <property type="protein sequence ID" value="WOO43400.1"/>
    <property type="molecule type" value="Genomic_DNA"/>
</dbReference>
<gene>
    <name evidence="2" type="ORF">RZN69_09895</name>
</gene>
<dbReference type="RefSeq" id="WP_317835950.1">
    <property type="nucleotide sequence ID" value="NZ_CP136920.1"/>
</dbReference>
<keyword evidence="1" id="KW-0812">Transmembrane</keyword>
<feature type="transmembrane region" description="Helical" evidence="1">
    <location>
        <begin position="6"/>
        <end position="26"/>
    </location>
</feature>
<protein>
    <submittedName>
        <fullName evidence="2">Uncharacterized protein</fullName>
    </submittedName>
</protein>
<reference evidence="2 3" key="1">
    <citation type="submission" date="2023-10" db="EMBL/GenBank/DDBJ databases">
        <title>Rubellicoccus peritrichatus gen. nov., sp. nov., isolated from an algae of coral reef tank.</title>
        <authorList>
            <person name="Luo J."/>
        </authorList>
    </citation>
    <scope>NUCLEOTIDE SEQUENCE [LARGE SCALE GENOMIC DNA]</scope>
    <source>
        <strain evidence="2 3">CR14</strain>
    </source>
</reference>
<keyword evidence="1" id="KW-0472">Membrane</keyword>
<accession>A0AAQ3LCX7</accession>
<sequence length="345" mass="38854">MTKNLFFYILIAFVAIGSFIAGRWIADRSHDAVIEDVEMLHLVPAQETVDSSQETLPAQELETWEKFSKFDPRQRKWFVYDMINQESFDLRKGGDWSELRNLLENDLEGTLDTLKQLNIDGGHSAIEVPLYLATYLAERPLSEAAHALKRTRSNDYLHRKTMAQLVVQIDDAGGRENELFGFLSFNPHSLEAQHSAEMIGLRLGDRYEAQSLLEFAMDMPEESARGALISGAVQHWNRNLEEAGLLLSQLDNRHGEFDQAYDYHAGEVAKENPLQGIHWAESVVGEQMRANAAGNVISNWGEYDRPGLIEWLSENPLGGDQSFDRGALAALNQLNISLDAVGHDQ</sequence>
<evidence type="ECO:0000313" key="2">
    <source>
        <dbReference type="EMBL" id="WOO43400.1"/>
    </source>
</evidence>
<organism evidence="2 3">
    <name type="scientific">Rubellicoccus peritrichatus</name>
    <dbReference type="NCBI Taxonomy" id="3080537"/>
    <lineage>
        <taxon>Bacteria</taxon>
        <taxon>Pseudomonadati</taxon>
        <taxon>Verrucomicrobiota</taxon>
        <taxon>Opitutia</taxon>
        <taxon>Puniceicoccales</taxon>
        <taxon>Cerasicoccaceae</taxon>
        <taxon>Rubellicoccus</taxon>
    </lineage>
</organism>
<keyword evidence="1" id="KW-1133">Transmembrane helix</keyword>
<name>A0AAQ3LCX7_9BACT</name>
<keyword evidence="3" id="KW-1185">Reference proteome</keyword>
<dbReference type="KEGG" id="puo:RZN69_09895"/>
<dbReference type="Proteomes" id="UP001304300">
    <property type="component" value="Chromosome"/>
</dbReference>
<evidence type="ECO:0000256" key="1">
    <source>
        <dbReference type="SAM" id="Phobius"/>
    </source>
</evidence>
<proteinExistence type="predicted"/>
<evidence type="ECO:0000313" key="3">
    <source>
        <dbReference type="Proteomes" id="UP001304300"/>
    </source>
</evidence>
<dbReference type="AlphaFoldDB" id="A0AAQ3LCX7"/>